<evidence type="ECO:0000313" key="1">
    <source>
        <dbReference type="EMBL" id="EGD75121.1"/>
    </source>
</evidence>
<dbReference type="InParanoid" id="F2UES1"/>
<dbReference type="RefSeq" id="XP_004992174.1">
    <property type="nucleotide sequence ID" value="XM_004992117.1"/>
</dbReference>
<protein>
    <submittedName>
        <fullName evidence="1">Uncharacterized protein</fullName>
    </submittedName>
</protein>
<name>F2UES1_SALR5</name>
<dbReference type="AlphaFoldDB" id="F2UES1"/>
<accession>F2UES1</accession>
<sequence length="479" mass="51281">MMHQHQPNAHTRAIGNTHLPVRVVLVAITALHLLAVPAVVTAISETEGAISGNATTRAALVVDGQGNVLLRAPDGGNVLLNHVDVVQTITSLQATVAEQQRQLTSLTQALCDQKGLSLRRRLEPGRFDETRSTLFTLEGNVYLITVSASSPLSYIYNLTDPGAVSSLGSLEPINTILHEGPSAARWTFYNPPNGQPFLVRPKSLAQNVVYLLGQPLQGSSGFQIDPTSYPGMEPSSSAVDAVVLPHADAVELPFVVFARVDRVAALVYSIGASLQTLPVMSLIQRMEATTLGGDPTLVVATIDAVYLFASESGAQDLAQRPPLDIGGNITSIAHTPHTTDAGDEGIFLIATKSGRYSELLFVTKASYREHQRLPAASSASFATIDGVLSLLLAVPIAGHSIGDVPDLKLSLYAYSTSQRMFVEVESVVDTAPARSTWAYFSVNARHYLLLDKAAEYSEQPPSTVLQRFFPQCLHAALDQ</sequence>
<dbReference type="KEGG" id="sre:PTSG_06776"/>
<evidence type="ECO:0000313" key="2">
    <source>
        <dbReference type="Proteomes" id="UP000007799"/>
    </source>
</evidence>
<gene>
    <name evidence="1" type="ORF">PTSG_06776</name>
</gene>
<keyword evidence="2" id="KW-1185">Reference proteome</keyword>
<dbReference type="GeneID" id="16072733"/>
<organism evidence="2">
    <name type="scientific">Salpingoeca rosetta (strain ATCC 50818 / BSB-021)</name>
    <dbReference type="NCBI Taxonomy" id="946362"/>
    <lineage>
        <taxon>Eukaryota</taxon>
        <taxon>Choanoflagellata</taxon>
        <taxon>Craspedida</taxon>
        <taxon>Salpingoecidae</taxon>
        <taxon>Salpingoeca</taxon>
    </lineage>
</organism>
<reference evidence="1" key="1">
    <citation type="submission" date="2009-08" db="EMBL/GenBank/DDBJ databases">
        <title>Annotation of Salpingoeca rosetta.</title>
        <authorList>
            <consortium name="The Broad Institute Genome Sequencing Platform"/>
            <person name="Russ C."/>
            <person name="Cuomo C."/>
            <person name="Burger G."/>
            <person name="Gray M.W."/>
            <person name="Holland P.W.H."/>
            <person name="King N."/>
            <person name="Lang F.B.F."/>
            <person name="Roger A.J."/>
            <person name="Ruiz-Trillo I."/>
            <person name="Young S.K."/>
            <person name="Zeng Q."/>
            <person name="Gargeya S."/>
            <person name="Alvarado L."/>
            <person name="Berlin A."/>
            <person name="Chapman S.B."/>
            <person name="Chen Z."/>
            <person name="Freedman E."/>
            <person name="Gellesch M."/>
            <person name="Goldberg J."/>
            <person name="Griggs A."/>
            <person name="Gujja S."/>
            <person name="Heilman E."/>
            <person name="Heiman D."/>
            <person name="Howarth C."/>
            <person name="Mehta T."/>
            <person name="Neiman D."/>
            <person name="Pearson M."/>
            <person name="Roberts A."/>
            <person name="Saif S."/>
            <person name="Shea T."/>
            <person name="Shenoy N."/>
            <person name="Sisk P."/>
            <person name="Stolte C."/>
            <person name="Sykes S."/>
            <person name="White J."/>
            <person name="Yandava C."/>
            <person name="Haas B."/>
            <person name="Nusbaum C."/>
            <person name="Birren B."/>
        </authorList>
    </citation>
    <scope>NUCLEOTIDE SEQUENCE [LARGE SCALE GENOMIC DNA]</scope>
    <source>
        <strain evidence="1">ATCC 50818</strain>
    </source>
</reference>
<dbReference type="EMBL" id="GL832971">
    <property type="protein sequence ID" value="EGD75121.1"/>
    <property type="molecule type" value="Genomic_DNA"/>
</dbReference>
<proteinExistence type="predicted"/>
<dbReference type="Proteomes" id="UP000007799">
    <property type="component" value="Unassembled WGS sequence"/>
</dbReference>